<accession>V4UF10</accession>
<gene>
    <name evidence="1" type="ORF">CICLE_v10030386mg</name>
</gene>
<protein>
    <submittedName>
        <fullName evidence="1">Uncharacterized protein</fullName>
    </submittedName>
</protein>
<dbReference type="Proteomes" id="UP000030687">
    <property type="component" value="Unassembled WGS sequence"/>
</dbReference>
<organism evidence="1 2">
    <name type="scientific">Citrus clementina</name>
    <name type="common">Clementine</name>
    <name type="synonym">Citrus deliciosa x Citrus sinensis</name>
    <dbReference type="NCBI Taxonomy" id="85681"/>
    <lineage>
        <taxon>Eukaryota</taxon>
        <taxon>Viridiplantae</taxon>
        <taxon>Streptophyta</taxon>
        <taxon>Embryophyta</taxon>
        <taxon>Tracheophyta</taxon>
        <taxon>Spermatophyta</taxon>
        <taxon>Magnoliopsida</taxon>
        <taxon>eudicotyledons</taxon>
        <taxon>Gunneridae</taxon>
        <taxon>Pentapetalae</taxon>
        <taxon>rosids</taxon>
        <taxon>malvids</taxon>
        <taxon>Sapindales</taxon>
        <taxon>Rutaceae</taxon>
        <taxon>Aurantioideae</taxon>
        <taxon>Citrus</taxon>
    </lineage>
</organism>
<proteinExistence type="predicted"/>
<dbReference type="InParanoid" id="V4UF10"/>
<dbReference type="EMBL" id="KI536978">
    <property type="protein sequence ID" value="ESR37914.1"/>
    <property type="molecule type" value="Genomic_DNA"/>
</dbReference>
<dbReference type="KEGG" id="cic:CICLE_v10030386mg"/>
<dbReference type="AlphaFoldDB" id="V4UF10"/>
<evidence type="ECO:0000313" key="1">
    <source>
        <dbReference type="EMBL" id="ESR37914.1"/>
    </source>
</evidence>
<name>V4UF10_CITCL</name>
<keyword evidence="2" id="KW-1185">Reference proteome</keyword>
<reference evidence="1 2" key="1">
    <citation type="submission" date="2013-10" db="EMBL/GenBank/DDBJ databases">
        <authorList>
            <consortium name="International Citrus Genome Consortium"/>
            <person name="Jenkins J."/>
            <person name="Schmutz J."/>
            <person name="Prochnik S."/>
            <person name="Rokhsar D."/>
            <person name="Gmitter F."/>
            <person name="Ollitrault P."/>
            <person name="Machado M."/>
            <person name="Talon M."/>
            <person name="Wincker P."/>
            <person name="Jaillon O."/>
            <person name="Morgante M."/>
        </authorList>
    </citation>
    <scope>NUCLEOTIDE SEQUENCE</scope>
    <source>
        <strain evidence="2">cv. Clemenules</strain>
    </source>
</reference>
<evidence type="ECO:0000313" key="2">
    <source>
        <dbReference type="Proteomes" id="UP000030687"/>
    </source>
</evidence>
<dbReference type="Gramene" id="ESR37914">
    <property type="protein sequence ID" value="ESR37914"/>
    <property type="gene ID" value="CICLE_v10030386mg"/>
</dbReference>
<sequence>MVGMMPTTVCLYFMFFEFSENSNFKMLLVEFCGFVLLHMVDCEKLGRILWLLSSFRTNNINCFQTRCELSTKFGLAFSPYMCLVTKCSIGSMMFNVCLVSVAKGTTLSTYSKQFALAVHYIDGFQNQRHYLKSRTCYIRSFFWSSFNSVLWATLGDT</sequence>